<sequence>MKRILFSQFLPIFCLSKMLKFSSFFGLLNFVHLLNVLLDFSSPVRRLIQGYIIFISLNHTFPSVNEWHFLNFSSYCNFMVSSCWDKLCVIHVG</sequence>
<name>A0AAN9SGL1_PSOTE</name>
<keyword evidence="2" id="KW-1185">Reference proteome</keyword>
<dbReference type="EMBL" id="JAYMYS010000004">
    <property type="protein sequence ID" value="KAK7394960.1"/>
    <property type="molecule type" value="Genomic_DNA"/>
</dbReference>
<organism evidence="1 2">
    <name type="scientific">Psophocarpus tetragonolobus</name>
    <name type="common">Winged bean</name>
    <name type="synonym">Dolichos tetragonolobus</name>
    <dbReference type="NCBI Taxonomy" id="3891"/>
    <lineage>
        <taxon>Eukaryota</taxon>
        <taxon>Viridiplantae</taxon>
        <taxon>Streptophyta</taxon>
        <taxon>Embryophyta</taxon>
        <taxon>Tracheophyta</taxon>
        <taxon>Spermatophyta</taxon>
        <taxon>Magnoliopsida</taxon>
        <taxon>eudicotyledons</taxon>
        <taxon>Gunneridae</taxon>
        <taxon>Pentapetalae</taxon>
        <taxon>rosids</taxon>
        <taxon>fabids</taxon>
        <taxon>Fabales</taxon>
        <taxon>Fabaceae</taxon>
        <taxon>Papilionoideae</taxon>
        <taxon>50 kb inversion clade</taxon>
        <taxon>NPAAA clade</taxon>
        <taxon>indigoferoid/millettioid clade</taxon>
        <taxon>Phaseoleae</taxon>
        <taxon>Psophocarpus</taxon>
    </lineage>
</organism>
<evidence type="ECO:0000313" key="2">
    <source>
        <dbReference type="Proteomes" id="UP001386955"/>
    </source>
</evidence>
<reference evidence="1 2" key="1">
    <citation type="submission" date="2024-01" db="EMBL/GenBank/DDBJ databases">
        <title>The genomes of 5 underutilized Papilionoideae crops provide insights into root nodulation and disease resistanc.</title>
        <authorList>
            <person name="Jiang F."/>
        </authorList>
    </citation>
    <scope>NUCLEOTIDE SEQUENCE [LARGE SCALE GENOMIC DNA]</scope>
    <source>
        <strain evidence="1">DUOXIRENSHENG_FW03</strain>
        <tissue evidence="1">Leaves</tissue>
    </source>
</reference>
<dbReference type="Proteomes" id="UP001386955">
    <property type="component" value="Unassembled WGS sequence"/>
</dbReference>
<comment type="caution">
    <text evidence="1">The sequence shown here is derived from an EMBL/GenBank/DDBJ whole genome shotgun (WGS) entry which is preliminary data.</text>
</comment>
<evidence type="ECO:0000313" key="1">
    <source>
        <dbReference type="EMBL" id="KAK7394960.1"/>
    </source>
</evidence>
<proteinExistence type="predicted"/>
<protein>
    <submittedName>
        <fullName evidence="1">Uncharacterized protein</fullName>
    </submittedName>
</protein>
<accession>A0AAN9SGL1</accession>
<dbReference type="AlphaFoldDB" id="A0AAN9SGL1"/>
<gene>
    <name evidence="1" type="ORF">VNO78_15501</name>
</gene>